<dbReference type="Proteomes" id="UP000185779">
    <property type="component" value="Unassembled WGS sequence"/>
</dbReference>
<sequence>MNEAVAISCRLLEGMIKEIGVIIGVEPLKMLITRLSRDEKILESLNSMRTSAYLYQGSTATITISNPLLWH</sequence>
<evidence type="ECO:0000313" key="1">
    <source>
        <dbReference type="EMBL" id="HEC57467.1"/>
    </source>
</evidence>
<proteinExistence type="predicted"/>
<keyword evidence="3" id="KW-1185">Reference proteome</keyword>
<protein>
    <submittedName>
        <fullName evidence="2">Uncharacterized protein</fullName>
    </submittedName>
</protein>
<accession>A0A1F2P3G6</accession>
<dbReference type="AlphaFoldDB" id="A0A1F2P3G6"/>
<name>A0A1F2P3G6_9EURY</name>
<comment type="caution">
    <text evidence="2">The sequence shown here is derived from an EMBL/GenBank/DDBJ whole genome shotgun (WGS) entry which is preliminary data.</text>
</comment>
<dbReference type="EMBL" id="LYOR01000011">
    <property type="protein sequence ID" value="OFV65522.1"/>
    <property type="molecule type" value="Genomic_DNA"/>
</dbReference>
<organism evidence="2 3">
    <name type="scientific">Candidatus Syntropharchaeum butanivorans</name>
    <dbReference type="NCBI Taxonomy" id="1839936"/>
    <lineage>
        <taxon>Archaea</taxon>
        <taxon>Methanobacteriati</taxon>
        <taxon>Methanobacteriota</taxon>
        <taxon>Stenosarchaea group</taxon>
        <taxon>Methanomicrobia</taxon>
        <taxon>Methanosarcinales</taxon>
        <taxon>ANME-2 cluster</taxon>
        <taxon>Candidatus Syntropharchaeum</taxon>
    </lineage>
</organism>
<dbReference type="EMBL" id="DRIE01000105">
    <property type="protein sequence ID" value="HEC57467.1"/>
    <property type="molecule type" value="Genomic_DNA"/>
</dbReference>
<dbReference type="STRING" id="1839936.SBU_001552"/>
<reference evidence="2 3" key="1">
    <citation type="submission" date="2016-05" db="EMBL/GenBank/DDBJ databases">
        <title>Microbial consortia oxidize butane by reversing methanogenesis.</title>
        <authorList>
            <person name="Laso-Perez R."/>
            <person name="Richter M."/>
            <person name="Wegener G."/>
            <person name="Musat F."/>
        </authorList>
    </citation>
    <scope>NUCLEOTIDE SEQUENCE [LARGE SCALE GENOMIC DNA]</scope>
    <source>
        <strain evidence="2">BOX1</strain>
    </source>
</reference>
<evidence type="ECO:0000313" key="2">
    <source>
        <dbReference type="EMBL" id="OFV65522.1"/>
    </source>
</evidence>
<dbReference type="Proteomes" id="UP000885936">
    <property type="component" value="Unassembled WGS sequence"/>
</dbReference>
<gene>
    <name evidence="1" type="ORF">ENI32_06260</name>
    <name evidence="2" type="ORF">SBU_001552</name>
</gene>
<reference evidence="1" key="2">
    <citation type="journal article" date="2020" name="mSystems">
        <title>Genome- and Community-Level Interaction Insights into Carbon Utilization and Element Cycling Functions of Hydrothermarchaeota in Hydrothermal Sediment.</title>
        <authorList>
            <person name="Zhou Z."/>
            <person name="Liu Y."/>
            <person name="Xu W."/>
            <person name="Pan J."/>
            <person name="Luo Z.H."/>
            <person name="Li M."/>
        </authorList>
    </citation>
    <scope>NUCLEOTIDE SEQUENCE [LARGE SCALE GENOMIC DNA]</scope>
    <source>
        <strain evidence="1">HyVt-386</strain>
    </source>
</reference>
<evidence type="ECO:0000313" key="3">
    <source>
        <dbReference type="Proteomes" id="UP000185779"/>
    </source>
</evidence>